<name>A0A9D1EUS7_9FIRM</name>
<keyword evidence="11 18" id="KW-0413">Isomerase</keyword>
<comment type="caution">
    <text evidence="22">The sequence shown here is derived from an EMBL/GenBank/DDBJ whole genome shotgun (WGS) entry which is preliminary data.</text>
</comment>
<evidence type="ECO:0000256" key="10">
    <source>
        <dbReference type="ARBA" id="ARBA00023027"/>
    </source>
</evidence>
<proteinExistence type="inferred from homology"/>
<dbReference type="InterPro" id="IPR017953">
    <property type="entry name" value="Carbohydrate_kinase_pred_CS"/>
</dbReference>
<dbReference type="AlphaFoldDB" id="A0A9D1EUS7"/>
<comment type="subunit">
    <text evidence="17">Homotetramer.</text>
</comment>
<dbReference type="PANTHER" id="PTHR12592">
    <property type="entry name" value="ATP-DEPENDENT (S)-NAD(P)H-HYDRATE DEHYDRATASE FAMILY MEMBER"/>
    <property type="match status" value="1"/>
</dbReference>
<evidence type="ECO:0000256" key="16">
    <source>
        <dbReference type="ARBA" id="ARBA00049209"/>
    </source>
</evidence>
<dbReference type="InterPro" id="IPR030677">
    <property type="entry name" value="Nnr"/>
</dbReference>
<evidence type="ECO:0000313" key="23">
    <source>
        <dbReference type="Proteomes" id="UP000823935"/>
    </source>
</evidence>
<dbReference type="SUPFAM" id="SSF53613">
    <property type="entry name" value="Ribokinase-like"/>
    <property type="match status" value="1"/>
</dbReference>
<feature type="binding site" evidence="18">
    <location>
        <position position="155"/>
    </location>
    <ligand>
        <name>(6S)-NADPHX</name>
        <dbReference type="ChEBI" id="CHEBI:64076"/>
    </ligand>
</feature>
<evidence type="ECO:0000259" key="20">
    <source>
        <dbReference type="PROSITE" id="PS51383"/>
    </source>
</evidence>
<feature type="binding site" evidence="17">
    <location>
        <position position="444"/>
    </location>
    <ligand>
        <name>(6S)-NADPHX</name>
        <dbReference type="ChEBI" id="CHEBI:64076"/>
    </ligand>
</feature>
<dbReference type="GO" id="GO:0052855">
    <property type="term" value="F:ADP-dependent NAD(P)H-hydrate dehydratase activity"/>
    <property type="evidence" value="ECO:0007669"/>
    <property type="project" value="UniProtKB-UniRule"/>
</dbReference>
<dbReference type="Gene3D" id="3.40.50.10260">
    <property type="entry name" value="YjeF N-terminal domain"/>
    <property type="match status" value="1"/>
</dbReference>
<feature type="binding site" evidence="18">
    <location>
        <position position="137"/>
    </location>
    <ligand>
        <name>(6S)-NADPHX</name>
        <dbReference type="ChEBI" id="CHEBI:64076"/>
    </ligand>
</feature>
<evidence type="ECO:0000256" key="4">
    <source>
        <dbReference type="ARBA" id="ARBA00009524"/>
    </source>
</evidence>
<evidence type="ECO:0000256" key="7">
    <source>
        <dbReference type="ARBA" id="ARBA00022840"/>
    </source>
</evidence>
<keyword evidence="12 17" id="KW-0456">Lyase</keyword>
<evidence type="ECO:0000256" key="11">
    <source>
        <dbReference type="ARBA" id="ARBA00023235"/>
    </source>
</evidence>
<dbReference type="InterPro" id="IPR029056">
    <property type="entry name" value="Ribokinase-like"/>
</dbReference>
<dbReference type="InterPro" id="IPR004443">
    <property type="entry name" value="YjeF_N_dom"/>
</dbReference>
<dbReference type="Pfam" id="PF03853">
    <property type="entry name" value="YjeF_N"/>
    <property type="match status" value="1"/>
</dbReference>
<dbReference type="PIRSF" id="PIRSF017184">
    <property type="entry name" value="Nnr"/>
    <property type="match status" value="1"/>
</dbReference>
<feature type="binding site" evidence="17">
    <location>
        <position position="378"/>
    </location>
    <ligand>
        <name>(6S)-NADPHX</name>
        <dbReference type="ChEBI" id="CHEBI:64076"/>
    </ligand>
</feature>
<dbReference type="Pfam" id="PF01256">
    <property type="entry name" value="Carb_kinase"/>
    <property type="match status" value="1"/>
</dbReference>
<dbReference type="EC" id="4.2.1.136" evidence="19"/>
<dbReference type="Gene3D" id="3.40.1190.20">
    <property type="match status" value="1"/>
</dbReference>
<comment type="similarity">
    <text evidence="4 19">In the C-terminal section; belongs to the NnrD/CARKD family.</text>
</comment>
<feature type="binding site" evidence="17">
    <location>
        <position position="255"/>
    </location>
    <ligand>
        <name>(6S)-NADPHX</name>
        <dbReference type="ChEBI" id="CHEBI:64076"/>
    </ligand>
</feature>
<evidence type="ECO:0000259" key="21">
    <source>
        <dbReference type="PROSITE" id="PS51385"/>
    </source>
</evidence>
<comment type="catalytic activity">
    <reaction evidence="2 18 19">
        <text>(6R)-NADPHX = (6S)-NADPHX</text>
        <dbReference type="Rhea" id="RHEA:32227"/>
        <dbReference type="ChEBI" id="CHEBI:64076"/>
        <dbReference type="ChEBI" id="CHEBI:64077"/>
        <dbReference type="EC" id="5.1.99.6"/>
    </reaction>
</comment>
<comment type="function">
    <text evidence="17">Catalyzes the dehydration of the S-form of NAD(P)HX at the expense of ADP, which is converted to AMP. Together with NAD(P)HX epimerase, which catalyzes the epimerization of the S- and R-forms, the enzyme allows the repair of both epimers of NAD(P)HX, a damaged form of NAD(P)H that is a result of enzymatic or heat-dependent hydration.</text>
</comment>
<evidence type="ECO:0000256" key="18">
    <source>
        <dbReference type="HAMAP-Rule" id="MF_01966"/>
    </source>
</evidence>
<dbReference type="SUPFAM" id="SSF64153">
    <property type="entry name" value="YjeF N-terminal domain-like"/>
    <property type="match status" value="1"/>
</dbReference>
<feature type="binding site" evidence="18">
    <location>
        <position position="122"/>
    </location>
    <ligand>
        <name>K(+)</name>
        <dbReference type="ChEBI" id="CHEBI:29103"/>
    </ligand>
</feature>
<feature type="binding site" evidence="18">
    <location>
        <position position="158"/>
    </location>
    <ligand>
        <name>K(+)</name>
        <dbReference type="ChEBI" id="CHEBI:29103"/>
    </ligand>
</feature>
<keyword evidence="9 18" id="KW-0630">Potassium</keyword>
<comment type="catalytic activity">
    <reaction evidence="15 17 19">
        <text>(6S)-NADHX + ADP = AMP + phosphate + NADH + H(+)</text>
        <dbReference type="Rhea" id="RHEA:32223"/>
        <dbReference type="ChEBI" id="CHEBI:15378"/>
        <dbReference type="ChEBI" id="CHEBI:43474"/>
        <dbReference type="ChEBI" id="CHEBI:57945"/>
        <dbReference type="ChEBI" id="CHEBI:64074"/>
        <dbReference type="ChEBI" id="CHEBI:456215"/>
        <dbReference type="ChEBI" id="CHEBI:456216"/>
        <dbReference type="EC" id="4.2.1.136"/>
    </reaction>
</comment>
<keyword evidence="7 17" id="KW-0067">ATP-binding</keyword>
<keyword evidence="10 17" id="KW-0520">NAD</keyword>
<sequence>MEYILSGEEMKACDSRTIAFFGVPSAVLMERAALACADVLCGEESAFDLTSVLAVCGSGNNGGDGFAAARILHERGVPVTVLFVGNEEKRTQETKLQQKICENYGINICRNTDLSEYTCIVDALFGVGLSREVSGAYREWIEKINESKAKVLCVDVPSGVCADDGRVLGCAVKGDVTVTFGFRKLCHLLYPGAELCGKVLLADIGITERSLEEKPKARAVAKDCLSWMPKRRADSNKGTYGRALIAAGTKNMSGAAYMAAKAAYRIGTGLVRILTEECNRLSIQTLLPEAVMDTLSTEADAKEPCREDSYTALGAVHWAKAVCIGPGYGTRAWKKRLMEQMIHGMSCPLVLDADALNLLADTPEYLDTISVPVIITPHPGEMARLLHTSVEEVTADPAGICLRFAGEHRVICVLKGARTVISDGETLWINETGNHGMATGGAGDVLAGIITGLLAQGCQPLPAAILSVYVHGLAGDAAKKENSARGMLAGEIIEGLKTVLGTERV</sequence>
<keyword evidence="13" id="KW-0511">Multifunctional enzyme</keyword>
<dbReference type="PROSITE" id="PS01050">
    <property type="entry name" value="YJEF_C_2"/>
    <property type="match status" value="1"/>
</dbReference>
<feature type="domain" description="YjeF N-terminal" evidence="21">
    <location>
        <begin position="10"/>
        <end position="212"/>
    </location>
</feature>
<comment type="function">
    <text evidence="14 19">Bifunctional enzyme that catalyzes the epimerization of the S- and R-forms of NAD(P)HX and the dehydration of the S-form of NAD(P)HX at the expense of ADP, which is converted to AMP. This allows the repair of both epimers of NAD(P)HX, a damaged form of NAD(P)H that is a result of enzymatic or heat-dependent hydration.</text>
</comment>
<evidence type="ECO:0000256" key="8">
    <source>
        <dbReference type="ARBA" id="ARBA00022857"/>
    </source>
</evidence>
<reference evidence="22" key="2">
    <citation type="journal article" date="2021" name="PeerJ">
        <title>Extensive microbial diversity within the chicken gut microbiome revealed by metagenomics and culture.</title>
        <authorList>
            <person name="Gilroy R."/>
            <person name="Ravi A."/>
            <person name="Getino M."/>
            <person name="Pursley I."/>
            <person name="Horton D.L."/>
            <person name="Alikhan N.F."/>
            <person name="Baker D."/>
            <person name="Gharbi K."/>
            <person name="Hall N."/>
            <person name="Watson M."/>
            <person name="Adriaenssens E.M."/>
            <person name="Foster-Nyarko E."/>
            <person name="Jarju S."/>
            <person name="Secka A."/>
            <person name="Antonio M."/>
            <person name="Oren A."/>
            <person name="Chaudhuri R.R."/>
            <person name="La Ragione R."/>
            <person name="Hildebrand F."/>
            <person name="Pallen M.J."/>
        </authorList>
    </citation>
    <scope>NUCLEOTIDE SEQUENCE</scope>
    <source>
        <strain evidence="22">CHK190-19873</strain>
    </source>
</reference>
<feature type="domain" description="YjeF C-terminal" evidence="20">
    <location>
        <begin position="220"/>
        <end position="503"/>
    </location>
</feature>
<feature type="binding site" evidence="18">
    <location>
        <begin position="60"/>
        <end position="64"/>
    </location>
    <ligand>
        <name>(6S)-NADPHX</name>
        <dbReference type="ChEBI" id="CHEBI:64076"/>
    </ligand>
</feature>
<evidence type="ECO:0000256" key="5">
    <source>
        <dbReference type="ARBA" id="ARBA00022723"/>
    </source>
</evidence>
<evidence type="ECO:0000256" key="19">
    <source>
        <dbReference type="PIRNR" id="PIRNR017184"/>
    </source>
</evidence>
<dbReference type="CDD" id="cd01171">
    <property type="entry name" value="YXKO-related"/>
    <property type="match status" value="1"/>
</dbReference>
<dbReference type="InterPro" id="IPR036652">
    <property type="entry name" value="YjeF_N_dom_sf"/>
</dbReference>
<dbReference type="EC" id="5.1.99.6" evidence="19"/>
<dbReference type="PANTHER" id="PTHR12592:SF0">
    <property type="entry name" value="ATP-DEPENDENT (S)-NAD(P)H-HYDRATE DEHYDRATASE"/>
    <property type="match status" value="1"/>
</dbReference>
<comment type="cofactor">
    <cofactor evidence="17">
        <name>Mg(2+)</name>
        <dbReference type="ChEBI" id="CHEBI:18420"/>
    </cofactor>
</comment>
<keyword evidence="6 17" id="KW-0547">Nucleotide-binding</keyword>
<dbReference type="GO" id="GO:0005524">
    <property type="term" value="F:ATP binding"/>
    <property type="evidence" value="ECO:0007669"/>
    <property type="project" value="UniProtKB-UniRule"/>
</dbReference>
<dbReference type="PROSITE" id="PS51385">
    <property type="entry name" value="YJEF_N"/>
    <property type="match status" value="1"/>
</dbReference>
<evidence type="ECO:0000256" key="3">
    <source>
        <dbReference type="ARBA" id="ARBA00006001"/>
    </source>
</evidence>
<comment type="similarity">
    <text evidence="18">Belongs to the NnrE/AIBP family.</text>
</comment>
<dbReference type="NCBIfam" id="TIGR00196">
    <property type="entry name" value="yjeF_cterm"/>
    <property type="match status" value="1"/>
</dbReference>
<protein>
    <recommendedName>
        <fullName evidence="19">Bifunctional NAD(P)H-hydrate repair enzyme</fullName>
    </recommendedName>
    <alternativeName>
        <fullName evidence="19">Nicotinamide nucleotide repair protein</fullName>
    </alternativeName>
    <domain>
        <recommendedName>
            <fullName evidence="19">ADP-dependent (S)-NAD(P)H-hydrate dehydratase</fullName>
            <ecNumber evidence="19">4.2.1.136</ecNumber>
        </recommendedName>
        <alternativeName>
            <fullName evidence="19">ADP-dependent NAD(P)HX dehydratase</fullName>
        </alternativeName>
    </domain>
    <domain>
        <recommendedName>
            <fullName evidence="19">NAD(P)H-hydrate epimerase</fullName>
            <ecNumber evidence="19">5.1.99.6</ecNumber>
        </recommendedName>
    </domain>
</protein>
<gene>
    <name evidence="18" type="primary">nnrE</name>
    <name evidence="17" type="synonym">nnrD</name>
    <name evidence="22" type="ORF">IAB44_12460</name>
</gene>
<keyword evidence="8 17" id="KW-0521">NADP</keyword>
<keyword evidence="5 18" id="KW-0479">Metal-binding</keyword>
<feature type="binding site" evidence="18">
    <location>
        <begin position="126"/>
        <end position="132"/>
    </location>
    <ligand>
        <name>(6S)-NADPHX</name>
        <dbReference type="ChEBI" id="CHEBI:64076"/>
    </ligand>
</feature>
<comment type="catalytic activity">
    <reaction evidence="1 18 19">
        <text>(6R)-NADHX = (6S)-NADHX</text>
        <dbReference type="Rhea" id="RHEA:32215"/>
        <dbReference type="ChEBI" id="CHEBI:64074"/>
        <dbReference type="ChEBI" id="CHEBI:64075"/>
        <dbReference type="EC" id="5.1.99.6"/>
    </reaction>
</comment>
<comment type="catalytic activity">
    <reaction evidence="16 17 19">
        <text>(6S)-NADPHX + ADP = AMP + phosphate + NADPH + H(+)</text>
        <dbReference type="Rhea" id="RHEA:32235"/>
        <dbReference type="ChEBI" id="CHEBI:15378"/>
        <dbReference type="ChEBI" id="CHEBI:43474"/>
        <dbReference type="ChEBI" id="CHEBI:57783"/>
        <dbReference type="ChEBI" id="CHEBI:64076"/>
        <dbReference type="ChEBI" id="CHEBI:456215"/>
        <dbReference type="ChEBI" id="CHEBI:456216"/>
        <dbReference type="EC" id="4.2.1.136"/>
    </reaction>
</comment>
<evidence type="ECO:0000256" key="1">
    <source>
        <dbReference type="ARBA" id="ARBA00000013"/>
    </source>
</evidence>
<feature type="binding site" evidence="18">
    <location>
        <position position="61"/>
    </location>
    <ligand>
        <name>K(+)</name>
        <dbReference type="ChEBI" id="CHEBI:29103"/>
    </ligand>
</feature>
<dbReference type="HAMAP" id="MF_01965">
    <property type="entry name" value="NADHX_dehydratase"/>
    <property type="match status" value="1"/>
</dbReference>
<evidence type="ECO:0000256" key="12">
    <source>
        <dbReference type="ARBA" id="ARBA00023239"/>
    </source>
</evidence>
<evidence type="ECO:0000256" key="14">
    <source>
        <dbReference type="ARBA" id="ARBA00025153"/>
    </source>
</evidence>
<dbReference type="HAMAP" id="MF_01966">
    <property type="entry name" value="NADHX_epimerase"/>
    <property type="match status" value="1"/>
</dbReference>
<evidence type="ECO:0000256" key="17">
    <source>
        <dbReference type="HAMAP-Rule" id="MF_01965"/>
    </source>
</evidence>
<evidence type="ECO:0000256" key="6">
    <source>
        <dbReference type="ARBA" id="ARBA00022741"/>
    </source>
</evidence>
<accession>A0A9D1EUS7</accession>
<dbReference type="Proteomes" id="UP000823935">
    <property type="component" value="Unassembled WGS sequence"/>
</dbReference>
<dbReference type="EMBL" id="DVIQ01000075">
    <property type="protein sequence ID" value="HIS32338.1"/>
    <property type="molecule type" value="Genomic_DNA"/>
</dbReference>
<feature type="binding site" evidence="17">
    <location>
        <position position="327"/>
    </location>
    <ligand>
        <name>(6S)-NADPHX</name>
        <dbReference type="ChEBI" id="CHEBI:64076"/>
    </ligand>
</feature>
<comment type="function">
    <text evidence="18">Catalyzes the epimerization of the S- and R-forms of NAD(P)HX, a damaged form of NAD(P)H that is a result of enzymatic or heat-dependent hydration. This is a prerequisite for the S-specific NAD(P)H-hydrate dehydratase to allow the repair of both epimers of NAD(P)HX.</text>
</comment>
<evidence type="ECO:0000256" key="9">
    <source>
        <dbReference type="ARBA" id="ARBA00022958"/>
    </source>
</evidence>
<dbReference type="PROSITE" id="PS51383">
    <property type="entry name" value="YJEF_C_3"/>
    <property type="match status" value="1"/>
</dbReference>
<evidence type="ECO:0000256" key="15">
    <source>
        <dbReference type="ARBA" id="ARBA00048238"/>
    </source>
</evidence>
<dbReference type="GO" id="GO:0052856">
    <property type="term" value="F:NAD(P)HX epimerase activity"/>
    <property type="evidence" value="ECO:0007669"/>
    <property type="project" value="UniProtKB-UniRule"/>
</dbReference>
<feature type="binding site" evidence="17">
    <location>
        <begin position="415"/>
        <end position="419"/>
    </location>
    <ligand>
        <name>AMP</name>
        <dbReference type="ChEBI" id="CHEBI:456215"/>
    </ligand>
</feature>
<dbReference type="GO" id="GO:0046496">
    <property type="term" value="P:nicotinamide nucleotide metabolic process"/>
    <property type="evidence" value="ECO:0007669"/>
    <property type="project" value="UniProtKB-UniRule"/>
</dbReference>
<organism evidence="22 23">
    <name type="scientific">Candidatus Limivivens intestinipullorum</name>
    <dbReference type="NCBI Taxonomy" id="2840858"/>
    <lineage>
        <taxon>Bacteria</taxon>
        <taxon>Bacillati</taxon>
        <taxon>Bacillota</taxon>
        <taxon>Clostridia</taxon>
        <taxon>Lachnospirales</taxon>
        <taxon>Lachnospiraceae</taxon>
        <taxon>Lachnospiraceae incertae sedis</taxon>
        <taxon>Candidatus Limivivens</taxon>
    </lineage>
</organism>
<dbReference type="NCBIfam" id="TIGR00197">
    <property type="entry name" value="yjeF_nterm"/>
    <property type="match status" value="1"/>
</dbReference>
<dbReference type="InterPro" id="IPR000631">
    <property type="entry name" value="CARKD"/>
</dbReference>
<feature type="binding site" evidence="17">
    <location>
        <position position="443"/>
    </location>
    <ligand>
        <name>AMP</name>
        <dbReference type="ChEBI" id="CHEBI:456215"/>
    </ligand>
</feature>
<comment type="similarity">
    <text evidence="17">Belongs to the NnrD/CARKD family.</text>
</comment>
<dbReference type="GO" id="GO:0110051">
    <property type="term" value="P:metabolite repair"/>
    <property type="evidence" value="ECO:0007669"/>
    <property type="project" value="TreeGrafter"/>
</dbReference>
<comment type="similarity">
    <text evidence="3 19">In the N-terminal section; belongs to the NnrE/AIBP family.</text>
</comment>
<comment type="cofactor">
    <cofactor evidence="18 19">
        <name>K(+)</name>
        <dbReference type="ChEBI" id="CHEBI:29103"/>
    </cofactor>
    <text evidence="18 19">Binds 1 potassium ion per subunit.</text>
</comment>
<evidence type="ECO:0000256" key="2">
    <source>
        <dbReference type="ARBA" id="ARBA00000909"/>
    </source>
</evidence>
<evidence type="ECO:0000256" key="13">
    <source>
        <dbReference type="ARBA" id="ARBA00023268"/>
    </source>
</evidence>
<evidence type="ECO:0000313" key="22">
    <source>
        <dbReference type="EMBL" id="HIS32338.1"/>
    </source>
</evidence>
<dbReference type="GO" id="GO:0046872">
    <property type="term" value="F:metal ion binding"/>
    <property type="evidence" value="ECO:0007669"/>
    <property type="project" value="UniProtKB-UniRule"/>
</dbReference>
<reference evidence="22" key="1">
    <citation type="submission" date="2020-10" db="EMBL/GenBank/DDBJ databases">
        <authorList>
            <person name="Gilroy R."/>
        </authorList>
    </citation>
    <scope>NUCLEOTIDE SEQUENCE</scope>
    <source>
        <strain evidence="22">CHK190-19873</strain>
    </source>
</reference>